<sequence length="92" mass="10462">MVKVHQAQKPLQGPNGEQLQKNPHGLHFQWQRAHPVLRDLVPEEVNRGQSKLTLSWIDKQAMLAEMLEESPEMRHVLQPGGAADENVIQVNK</sequence>
<feature type="region of interest" description="Disordered" evidence="1">
    <location>
        <begin position="1"/>
        <end position="22"/>
    </location>
</feature>
<name>A0AAD7W6M1_9TELE</name>
<reference evidence="2" key="1">
    <citation type="journal article" date="2023" name="Science">
        <title>Genome structures resolve the early diversification of teleost fishes.</title>
        <authorList>
            <person name="Parey E."/>
            <person name="Louis A."/>
            <person name="Montfort J."/>
            <person name="Bouchez O."/>
            <person name="Roques C."/>
            <person name="Iampietro C."/>
            <person name="Lluch J."/>
            <person name="Castinel A."/>
            <person name="Donnadieu C."/>
            <person name="Desvignes T."/>
            <person name="Floi Bucao C."/>
            <person name="Jouanno E."/>
            <person name="Wen M."/>
            <person name="Mejri S."/>
            <person name="Dirks R."/>
            <person name="Jansen H."/>
            <person name="Henkel C."/>
            <person name="Chen W.J."/>
            <person name="Zahm M."/>
            <person name="Cabau C."/>
            <person name="Klopp C."/>
            <person name="Thompson A.W."/>
            <person name="Robinson-Rechavi M."/>
            <person name="Braasch I."/>
            <person name="Lecointre G."/>
            <person name="Bobe J."/>
            <person name="Postlethwait J.H."/>
            <person name="Berthelot C."/>
            <person name="Roest Crollius H."/>
            <person name="Guiguen Y."/>
        </authorList>
    </citation>
    <scope>NUCLEOTIDE SEQUENCE</scope>
    <source>
        <strain evidence="2">NC1722</strain>
    </source>
</reference>
<keyword evidence="3" id="KW-1185">Reference proteome</keyword>
<dbReference type="EMBL" id="JAINUG010000264">
    <property type="protein sequence ID" value="KAJ8384809.1"/>
    <property type="molecule type" value="Genomic_DNA"/>
</dbReference>
<accession>A0AAD7W6M1</accession>
<protein>
    <submittedName>
        <fullName evidence="2">Uncharacterized protein</fullName>
    </submittedName>
</protein>
<gene>
    <name evidence="2" type="ORF">AAFF_G00197960</name>
</gene>
<evidence type="ECO:0000313" key="3">
    <source>
        <dbReference type="Proteomes" id="UP001221898"/>
    </source>
</evidence>
<dbReference type="Proteomes" id="UP001221898">
    <property type="component" value="Unassembled WGS sequence"/>
</dbReference>
<organism evidence="2 3">
    <name type="scientific">Aldrovandia affinis</name>
    <dbReference type="NCBI Taxonomy" id="143900"/>
    <lineage>
        <taxon>Eukaryota</taxon>
        <taxon>Metazoa</taxon>
        <taxon>Chordata</taxon>
        <taxon>Craniata</taxon>
        <taxon>Vertebrata</taxon>
        <taxon>Euteleostomi</taxon>
        <taxon>Actinopterygii</taxon>
        <taxon>Neopterygii</taxon>
        <taxon>Teleostei</taxon>
        <taxon>Notacanthiformes</taxon>
        <taxon>Halosauridae</taxon>
        <taxon>Aldrovandia</taxon>
    </lineage>
</organism>
<evidence type="ECO:0000256" key="1">
    <source>
        <dbReference type="SAM" id="MobiDB-lite"/>
    </source>
</evidence>
<dbReference type="AlphaFoldDB" id="A0AAD7W6M1"/>
<evidence type="ECO:0000313" key="2">
    <source>
        <dbReference type="EMBL" id="KAJ8384809.1"/>
    </source>
</evidence>
<comment type="caution">
    <text evidence="2">The sequence shown here is derived from an EMBL/GenBank/DDBJ whole genome shotgun (WGS) entry which is preliminary data.</text>
</comment>
<proteinExistence type="predicted"/>